<name>A0ABZ3B3N0_9ENTR</name>
<evidence type="ECO:0000256" key="1">
    <source>
        <dbReference type="ARBA" id="ARBA00023125"/>
    </source>
</evidence>
<sequence>MNKNNFVVNNWVIDRSSGSIQHRVTGEQKRLGVFQLKLLDILQQNAGKIFTREELTHLVWERRVIGNNSLPNAIHALRTALEDDGKQQRIIRTIPKQGYVLEAEYCQYEEKAEKEPEERATLAEEERVSPPLLPPLDVPMPQEEPVRPTRFTRGKRVLIALLITLIIACIGYLAIHRNNVAVPREVAKNIYSHIRLFALLEPGTQMKEQTVVFDRLKESYDILNKEINKKALRMSIYYRSENQMLNYTLRLYNTCEQKLLIMQIDHWRSDAVLLNKLILSETRRKIDEMAPCKAY</sequence>
<dbReference type="Pfam" id="PF00486">
    <property type="entry name" value="Trans_reg_C"/>
    <property type="match status" value="1"/>
</dbReference>
<organism evidence="6 7">
    <name type="scientific">Kosakonia calanthes</name>
    <dbReference type="NCBI Taxonomy" id="3139408"/>
    <lineage>
        <taxon>Bacteria</taxon>
        <taxon>Pseudomonadati</taxon>
        <taxon>Pseudomonadota</taxon>
        <taxon>Gammaproteobacteria</taxon>
        <taxon>Enterobacterales</taxon>
        <taxon>Enterobacteriaceae</taxon>
        <taxon>Kosakonia</taxon>
    </lineage>
</organism>
<keyword evidence="4" id="KW-0472">Membrane</keyword>
<feature type="DNA-binding region" description="OmpR/PhoB-type" evidence="2">
    <location>
        <begin position="3"/>
        <end position="103"/>
    </location>
</feature>
<dbReference type="SMART" id="SM00862">
    <property type="entry name" value="Trans_reg_C"/>
    <property type="match status" value="1"/>
</dbReference>
<dbReference type="EMBL" id="CP151800">
    <property type="protein sequence ID" value="WZV97711.1"/>
    <property type="molecule type" value="Genomic_DNA"/>
</dbReference>
<keyword evidence="4" id="KW-1133">Transmembrane helix</keyword>
<dbReference type="CDD" id="cd00383">
    <property type="entry name" value="trans_reg_C"/>
    <property type="match status" value="1"/>
</dbReference>
<evidence type="ECO:0000259" key="5">
    <source>
        <dbReference type="PROSITE" id="PS51755"/>
    </source>
</evidence>
<dbReference type="InterPro" id="IPR036388">
    <property type="entry name" value="WH-like_DNA-bd_sf"/>
</dbReference>
<proteinExistence type="predicted"/>
<evidence type="ECO:0000256" key="4">
    <source>
        <dbReference type="SAM" id="Phobius"/>
    </source>
</evidence>
<protein>
    <submittedName>
        <fullName evidence="6">Winged helix-turn-helix domain-containing protein</fullName>
    </submittedName>
</protein>
<evidence type="ECO:0000256" key="3">
    <source>
        <dbReference type="SAM" id="MobiDB-lite"/>
    </source>
</evidence>
<dbReference type="PROSITE" id="PS51755">
    <property type="entry name" value="OMPR_PHOB"/>
    <property type="match status" value="1"/>
</dbReference>
<dbReference type="InterPro" id="IPR016032">
    <property type="entry name" value="Sig_transdc_resp-reg_C-effctor"/>
</dbReference>
<reference evidence="6 7" key="1">
    <citation type="submission" date="2024-04" db="EMBL/GenBank/DDBJ databases">
        <title>Kosakonia calanthae sp. nov., a halophilic bacterium isolated from leaves of Calanthe tiplacata.</title>
        <authorList>
            <person name="Wu P."/>
        </authorList>
    </citation>
    <scope>NUCLEOTIDE SEQUENCE [LARGE SCALE GENOMIC DNA]</scope>
    <source>
        <strain evidence="6 7">BYX6</strain>
    </source>
</reference>
<evidence type="ECO:0000256" key="2">
    <source>
        <dbReference type="PROSITE-ProRule" id="PRU01091"/>
    </source>
</evidence>
<feature type="transmembrane region" description="Helical" evidence="4">
    <location>
        <begin position="157"/>
        <end position="175"/>
    </location>
</feature>
<feature type="region of interest" description="Disordered" evidence="3">
    <location>
        <begin position="111"/>
        <end position="147"/>
    </location>
</feature>
<evidence type="ECO:0000313" key="7">
    <source>
        <dbReference type="Proteomes" id="UP001466893"/>
    </source>
</evidence>
<feature type="compositionally biased region" description="Basic and acidic residues" evidence="3">
    <location>
        <begin position="111"/>
        <end position="128"/>
    </location>
</feature>
<gene>
    <name evidence="6" type="ORF">AAEY27_18995</name>
</gene>
<feature type="domain" description="OmpR/PhoB-type" evidence="5">
    <location>
        <begin position="3"/>
        <end position="103"/>
    </location>
</feature>
<evidence type="ECO:0000313" key="6">
    <source>
        <dbReference type="EMBL" id="WZV97711.1"/>
    </source>
</evidence>
<accession>A0ABZ3B3N0</accession>
<keyword evidence="1 2" id="KW-0238">DNA-binding</keyword>
<dbReference type="SUPFAM" id="SSF46894">
    <property type="entry name" value="C-terminal effector domain of the bipartite response regulators"/>
    <property type="match status" value="1"/>
</dbReference>
<keyword evidence="4" id="KW-0812">Transmembrane</keyword>
<dbReference type="RefSeq" id="WP_342322352.1">
    <property type="nucleotide sequence ID" value="NZ_CP151800.1"/>
</dbReference>
<keyword evidence="7" id="KW-1185">Reference proteome</keyword>
<dbReference type="Gene3D" id="1.10.10.10">
    <property type="entry name" value="Winged helix-like DNA-binding domain superfamily/Winged helix DNA-binding domain"/>
    <property type="match status" value="1"/>
</dbReference>
<dbReference type="InterPro" id="IPR001867">
    <property type="entry name" value="OmpR/PhoB-type_DNA-bd"/>
</dbReference>
<dbReference type="Proteomes" id="UP001466893">
    <property type="component" value="Chromosome"/>
</dbReference>